<dbReference type="PANTHER" id="PTHR28133">
    <property type="entry name" value="REQUIRED FOR RESPIRATORY GROWTH PROTEIN 7, MITOCHONDRIAL"/>
    <property type="match status" value="1"/>
</dbReference>
<dbReference type="PANTHER" id="PTHR28133:SF1">
    <property type="entry name" value="REQUIRED FOR RESPIRATORY GROWTH PROTEIN 7, MITOCHONDRIAL"/>
    <property type="match status" value="1"/>
</dbReference>
<evidence type="ECO:0000259" key="4">
    <source>
        <dbReference type="Pfam" id="PF04471"/>
    </source>
</evidence>
<feature type="signal peptide" evidence="3">
    <location>
        <begin position="1"/>
        <end position="19"/>
    </location>
</feature>
<proteinExistence type="predicted"/>
<name>A0A3M6T671_POCDA</name>
<keyword evidence="3" id="KW-0732">Signal</keyword>
<dbReference type="InterPro" id="IPR018828">
    <property type="entry name" value="RRG7"/>
</dbReference>
<reference evidence="5 6" key="1">
    <citation type="journal article" date="2018" name="Sci. Rep.">
        <title>Comparative analysis of the Pocillopora damicornis genome highlights role of immune system in coral evolution.</title>
        <authorList>
            <person name="Cunning R."/>
            <person name="Bay R.A."/>
            <person name="Gillette P."/>
            <person name="Baker A.C."/>
            <person name="Traylor-Knowles N."/>
        </authorList>
    </citation>
    <scope>NUCLEOTIDE SEQUENCE [LARGE SCALE GENOMIC DNA]</scope>
    <source>
        <strain evidence="5">RSMAS</strain>
        <tissue evidence="5">Whole animal</tissue>
    </source>
</reference>
<comment type="caution">
    <text evidence="5">The sequence shown here is derived from an EMBL/GenBank/DDBJ whole genome shotgun (WGS) entry which is preliminary data.</text>
</comment>
<dbReference type="GO" id="GO:0006281">
    <property type="term" value="P:DNA repair"/>
    <property type="evidence" value="ECO:0007669"/>
    <property type="project" value="UniProtKB-ARBA"/>
</dbReference>
<dbReference type="SUPFAM" id="SSF52980">
    <property type="entry name" value="Restriction endonuclease-like"/>
    <property type="match status" value="1"/>
</dbReference>
<comment type="subcellular location">
    <subcellularLocation>
        <location evidence="1">Mitochondrion</location>
    </subcellularLocation>
</comment>
<evidence type="ECO:0000256" key="1">
    <source>
        <dbReference type="ARBA" id="ARBA00004173"/>
    </source>
</evidence>
<organism evidence="5 6">
    <name type="scientific">Pocillopora damicornis</name>
    <name type="common">Cauliflower coral</name>
    <name type="synonym">Millepora damicornis</name>
    <dbReference type="NCBI Taxonomy" id="46731"/>
    <lineage>
        <taxon>Eukaryota</taxon>
        <taxon>Metazoa</taxon>
        <taxon>Cnidaria</taxon>
        <taxon>Anthozoa</taxon>
        <taxon>Hexacorallia</taxon>
        <taxon>Scleractinia</taxon>
        <taxon>Astrocoeniina</taxon>
        <taxon>Pocilloporidae</taxon>
        <taxon>Pocillopora</taxon>
    </lineage>
</organism>
<feature type="chain" id="PRO_5018093424" description="Restriction endonuclease type IV Mrr domain-containing protein" evidence="3">
    <location>
        <begin position="20"/>
        <end position="332"/>
    </location>
</feature>
<dbReference type="GO" id="GO:0003677">
    <property type="term" value="F:DNA binding"/>
    <property type="evidence" value="ECO:0007669"/>
    <property type="project" value="InterPro"/>
</dbReference>
<dbReference type="InterPro" id="IPR011856">
    <property type="entry name" value="tRNA_endonuc-like_dom_sf"/>
</dbReference>
<evidence type="ECO:0000256" key="2">
    <source>
        <dbReference type="ARBA" id="ARBA00023128"/>
    </source>
</evidence>
<keyword evidence="6" id="KW-1185">Reference proteome</keyword>
<evidence type="ECO:0000313" key="5">
    <source>
        <dbReference type="EMBL" id="RMX36945.1"/>
    </source>
</evidence>
<dbReference type="InterPro" id="IPR011335">
    <property type="entry name" value="Restrct_endonuc-II-like"/>
</dbReference>
<dbReference type="Pfam" id="PF04471">
    <property type="entry name" value="Mrr_cat"/>
    <property type="match status" value="1"/>
</dbReference>
<dbReference type="GO" id="GO:0009307">
    <property type="term" value="P:DNA restriction-modification system"/>
    <property type="evidence" value="ECO:0007669"/>
    <property type="project" value="InterPro"/>
</dbReference>
<sequence>MWKLTRLFCIFSVSPRCSSSRCHSSITRQDIGRYFEQVVAESLKKYSFDVTACGGPRDRGIDFRGAWLLKSSPVRVIGQCRRHKRRLGPKHVRELEGTLSHEVKGTLGIIVSESGYSKSAYEVFMGSPYPVVLTALTGYSDDLLQWYFDQESHENNCNKSQDFADCNSYKNVQYPKADDSLPSDIKTLDNYRQNYLKINKMDGTDHEEVEFFHEKSVQQEEERNLVNKDESRGLAESAIFSIPHHYGSSVRTGMDNELLVNKVGKIVRDGEKLTNSDFLDLGQGQFTMFELNPAARKLLPNVVVGLEYRMQNSRTPELFLHEDNSFVNLPDQ</sequence>
<dbReference type="InterPro" id="IPR007560">
    <property type="entry name" value="Restrct_endonuc_IV_Mrr"/>
</dbReference>
<dbReference type="GO" id="GO:0004519">
    <property type="term" value="F:endonuclease activity"/>
    <property type="evidence" value="ECO:0007669"/>
    <property type="project" value="InterPro"/>
</dbReference>
<accession>A0A3M6T671</accession>
<dbReference type="OrthoDB" id="20734at2759"/>
<dbReference type="EMBL" id="RCHS01004213">
    <property type="protein sequence ID" value="RMX36945.1"/>
    <property type="molecule type" value="Genomic_DNA"/>
</dbReference>
<keyword evidence="2" id="KW-0496">Mitochondrion</keyword>
<protein>
    <recommendedName>
        <fullName evidence="4">Restriction endonuclease type IV Mrr domain-containing protein</fullName>
    </recommendedName>
</protein>
<dbReference type="AlphaFoldDB" id="A0A3M6T671"/>
<dbReference type="GO" id="GO:0005739">
    <property type="term" value="C:mitochondrion"/>
    <property type="evidence" value="ECO:0007669"/>
    <property type="project" value="UniProtKB-SubCell"/>
</dbReference>
<dbReference type="Gene3D" id="3.40.1350.10">
    <property type="match status" value="1"/>
</dbReference>
<evidence type="ECO:0000256" key="3">
    <source>
        <dbReference type="SAM" id="SignalP"/>
    </source>
</evidence>
<evidence type="ECO:0000313" key="6">
    <source>
        <dbReference type="Proteomes" id="UP000275408"/>
    </source>
</evidence>
<feature type="domain" description="Restriction endonuclease type IV Mrr" evidence="4">
    <location>
        <begin position="32"/>
        <end position="133"/>
    </location>
</feature>
<dbReference type="Proteomes" id="UP000275408">
    <property type="component" value="Unassembled WGS sequence"/>
</dbReference>
<gene>
    <name evidence="5" type="ORF">pdam_00001005</name>
</gene>